<evidence type="ECO:0000313" key="1">
    <source>
        <dbReference type="EMBL" id="QRD06083.1"/>
    </source>
</evidence>
<organism evidence="1 2">
    <name type="scientific">Phaeosphaeria nodorum (strain SN15 / ATCC MYA-4574 / FGSC 10173)</name>
    <name type="common">Glume blotch fungus</name>
    <name type="synonym">Parastagonospora nodorum</name>
    <dbReference type="NCBI Taxonomy" id="321614"/>
    <lineage>
        <taxon>Eukaryota</taxon>
        <taxon>Fungi</taxon>
        <taxon>Dikarya</taxon>
        <taxon>Ascomycota</taxon>
        <taxon>Pezizomycotina</taxon>
        <taxon>Dothideomycetes</taxon>
        <taxon>Pleosporomycetidae</taxon>
        <taxon>Pleosporales</taxon>
        <taxon>Pleosporineae</taxon>
        <taxon>Phaeosphaeriaceae</taxon>
        <taxon>Parastagonospora</taxon>
    </lineage>
</organism>
<dbReference type="InterPro" id="IPR021833">
    <property type="entry name" value="DUF3425"/>
</dbReference>
<proteinExistence type="predicted"/>
<name>A0A7U2IA87_PHANO</name>
<dbReference type="EMBL" id="CP069042">
    <property type="protein sequence ID" value="QRD06083.1"/>
    <property type="molecule type" value="Genomic_DNA"/>
</dbReference>
<dbReference type="VEuPathDB" id="FungiDB:JI435_146480"/>
<dbReference type="PANTHER" id="PTHR37012">
    <property type="entry name" value="B-ZIP TRANSCRIPTION FACTOR (EUROFUNG)-RELATED"/>
    <property type="match status" value="1"/>
</dbReference>
<reference evidence="2" key="1">
    <citation type="journal article" date="2021" name="BMC Genomics">
        <title>Chromosome-level genome assembly and manually-curated proteome of model necrotroph Parastagonospora nodorum Sn15 reveals a genome-wide trove of candidate effector homologs, and redundancy of virulence-related functions within an accessory chromosome.</title>
        <authorList>
            <person name="Bertazzoni S."/>
            <person name="Jones D.A.B."/>
            <person name="Phan H.T."/>
            <person name="Tan K.-C."/>
            <person name="Hane J.K."/>
        </authorList>
    </citation>
    <scope>NUCLEOTIDE SEQUENCE [LARGE SCALE GENOMIC DNA]</scope>
    <source>
        <strain evidence="2">SN15 / ATCC MYA-4574 / FGSC 10173)</strain>
    </source>
</reference>
<dbReference type="AlphaFoldDB" id="A0A7U2IA87"/>
<dbReference type="Pfam" id="PF11905">
    <property type="entry name" value="DUF3425"/>
    <property type="match status" value="1"/>
</dbReference>
<sequence length="389" mass="43863">MSPSAPVNNAFPPCSVHAYAETSADCGAHCIIARKRDRDKINQRNKHRREQEYVFHLETKVHRLENLLQQQNPGNGTNHETPVEAEQAADTILPNVLEAVPSVAETSSLQQIVSSLATVDHGSAFVTSAQVRPALPNLASPHTTTHSLAAQRSGCLLVREARMQQLLDAPEWLRMPLSDMSTIPSFEASSQLVKTLLQLQKDPDSPTYCPADPKPIDLLYAGSSNILANAVVAGASDLPLLPPERFASSWMVYKFCRWLVWPSRETFCNLPDFCRPTLLQLTEAHKVEFDFILWPRFRDNLIKHGAKFDLERLVGFLACTYRIRGCFNKEFICRVNDGDLQICPSFYEQISKIENWGILESFWHKYPDLVEGLDTNLMFREQNLMPATS</sequence>
<protein>
    <recommendedName>
        <fullName evidence="3">BZIP domain-containing protein</fullName>
    </recommendedName>
</protein>
<dbReference type="PANTHER" id="PTHR37012:SF7">
    <property type="entry name" value="B-ZIP TRANSCRIPTION FACTOR (EUROFUNG)-RELATED"/>
    <property type="match status" value="1"/>
</dbReference>
<dbReference type="OrthoDB" id="4161589at2759"/>
<evidence type="ECO:0008006" key="3">
    <source>
        <dbReference type="Google" id="ProtNLM"/>
    </source>
</evidence>
<gene>
    <name evidence="1" type="ORF">JI435_146480</name>
</gene>
<accession>A0A7U2IA87</accession>
<evidence type="ECO:0000313" key="2">
    <source>
        <dbReference type="Proteomes" id="UP000663193"/>
    </source>
</evidence>
<dbReference type="Proteomes" id="UP000663193">
    <property type="component" value="Chromosome 20"/>
</dbReference>
<keyword evidence="2" id="KW-1185">Reference proteome</keyword>